<feature type="compositionally biased region" description="Basic and acidic residues" evidence="1">
    <location>
        <begin position="78"/>
        <end position="88"/>
    </location>
</feature>
<dbReference type="EMBL" id="JBHFEH010000142">
    <property type="protein sequence ID" value="KAL2045449.1"/>
    <property type="molecule type" value="Genomic_DNA"/>
</dbReference>
<gene>
    <name evidence="2" type="ORF">ABVK25_012093</name>
</gene>
<sequence>MITDEQMADGISQQMNLAAVGGRGDSEKRPDNDKAPAKHGDANDDPGADDWCWCGKHKSEHKELGKCKRLGKKHTGECRQSCNHDPHESNYGTPCAPGVEGRGGEAKAGRSHLGGGLVGGRSCKPAGGSSARGETSTKGSSKDSGKQTLPDCI</sequence>
<accession>A0ABR4AI56</accession>
<protein>
    <submittedName>
        <fullName evidence="2">Uncharacterized protein</fullName>
    </submittedName>
</protein>
<evidence type="ECO:0000256" key="1">
    <source>
        <dbReference type="SAM" id="MobiDB-lite"/>
    </source>
</evidence>
<feature type="compositionally biased region" description="Basic and acidic residues" evidence="1">
    <location>
        <begin position="24"/>
        <end position="42"/>
    </location>
</feature>
<name>A0ABR4AI56_9LECA</name>
<keyword evidence="3" id="KW-1185">Reference proteome</keyword>
<reference evidence="2 3" key="1">
    <citation type="submission" date="2024-09" db="EMBL/GenBank/DDBJ databases">
        <title>Rethinking Asexuality: The Enigmatic Case of Functional Sexual Genes in Lepraria (Stereocaulaceae).</title>
        <authorList>
            <person name="Doellman M."/>
            <person name="Sun Y."/>
            <person name="Barcenas-Pena A."/>
            <person name="Lumbsch H.T."/>
            <person name="Grewe F."/>
        </authorList>
    </citation>
    <scope>NUCLEOTIDE SEQUENCE [LARGE SCALE GENOMIC DNA]</scope>
    <source>
        <strain evidence="2 3">Grewe 0041</strain>
    </source>
</reference>
<proteinExistence type="predicted"/>
<dbReference type="Proteomes" id="UP001590951">
    <property type="component" value="Unassembled WGS sequence"/>
</dbReference>
<feature type="region of interest" description="Disordered" evidence="1">
    <location>
        <begin position="78"/>
        <end position="153"/>
    </location>
</feature>
<organism evidence="2 3">
    <name type="scientific">Lepraria finkii</name>
    <dbReference type="NCBI Taxonomy" id="1340010"/>
    <lineage>
        <taxon>Eukaryota</taxon>
        <taxon>Fungi</taxon>
        <taxon>Dikarya</taxon>
        <taxon>Ascomycota</taxon>
        <taxon>Pezizomycotina</taxon>
        <taxon>Lecanoromycetes</taxon>
        <taxon>OSLEUM clade</taxon>
        <taxon>Lecanoromycetidae</taxon>
        <taxon>Lecanorales</taxon>
        <taxon>Lecanorineae</taxon>
        <taxon>Stereocaulaceae</taxon>
        <taxon>Lepraria</taxon>
    </lineage>
</organism>
<evidence type="ECO:0000313" key="2">
    <source>
        <dbReference type="EMBL" id="KAL2045449.1"/>
    </source>
</evidence>
<comment type="caution">
    <text evidence="2">The sequence shown here is derived from an EMBL/GenBank/DDBJ whole genome shotgun (WGS) entry which is preliminary data.</text>
</comment>
<evidence type="ECO:0000313" key="3">
    <source>
        <dbReference type="Proteomes" id="UP001590951"/>
    </source>
</evidence>
<feature type="region of interest" description="Disordered" evidence="1">
    <location>
        <begin position="1"/>
        <end position="51"/>
    </location>
</feature>